<evidence type="ECO:0000313" key="3">
    <source>
        <dbReference type="Proteomes" id="UP000484015"/>
    </source>
</evidence>
<organism evidence="2 3">
    <name type="scientific">Pseudoduganella ginsengisoli</name>
    <dbReference type="NCBI Taxonomy" id="1462440"/>
    <lineage>
        <taxon>Bacteria</taxon>
        <taxon>Pseudomonadati</taxon>
        <taxon>Pseudomonadota</taxon>
        <taxon>Betaproteobacteria</taxon>
        <taxon>Burkholderiales</taxon>
        <taxon>Oxalobacteraceae</taxon>
        <taxon>Telluria group</taxon>
        <taxon>Pseudoduganella</taxon>
    </lineage>
</organism>
<evidence type="ECO:0000313" key="2">
    <source>
        <dbReference type="EMBL" id="MTW03474.1"/>
    </source>
</evidence>
<keyword evidence="1" id="KW-1133">Transmembrane helix</keyword>
<dbReference type="EMBL" id="WNLA01000010">
    <property type="protein sequence ID" value="MTW03474.1"/>
    <property type="molecule type" value="Genomic_DNA"/>
</dbReference>
<dbReference type="Proteomes" id="UP000484015">
    <property type="component" value="Unassembled WGS sequence"/>
</dbReference>
<keyword evidence="1" id="KW-0812">Transmembrane</keyword>
<name>A0A6L6Q234_9BURK</name>
<dbReference type="Pfam" id="PF04964">
    <property type="entry name" value="Flp_Fap"/>
    <property type="match status" value="1"/>
</dbReference>
<dbReference type="OrthoDB" id="5325135at2"/>
<proteinExistence type="predicted"/>
<reference evidence="2 3" key="1">
    <citation type="submission" date="2019-11" db="EMBL/GenBank/DDBJ databases">
        <title>Type strains purchased from KCTC, JCM and DSMZ.</title>
        <authorList>
            <person name="Lu H."/>
        </authorList>
    </citation>
    <scope>NUCLEOTIDE SEQUENCE [LARGE SCALE GENOMIC DNA]</scope>
    <source>
        <strain evidence="2 3">KCTC 42409</strain>
    </source>
</reference>
<accession>A0A6L6Q234</accession>
<comment type="caution">
    <text evidence="2">The sequence shown here is derived from an EMBL/GenBank/DDBJ whole genome shotgun (WGS) entry which is preliminary data.</text>
</comment>
<keyword evidence="3" id="KW-1185">Reference proteome</keyword>
<sequence>MDSLFAAVRNFARDEGGITAIEYGLIAAVIVVAITTGFTSVSAGLDHIFTDIKTKLGVTS</sequence>
<feature type="transmembrane region" description="Helical" evidence="1">
    <location>
        <begin position="20"/>
        <end position="45"/>
    </location>
</feature>
<dbReference type="RefSeq" id="WP_155439860.1">
    <property type="nucleotide sequence ID" value="NZ_WNLA01000010.1"/>
</dbReference>
<dbReference type="AlphaFoldDB" id="A0A6L6Q234"/>
<evidence type="ECO:0000256" key="1">
    <source>
        <dbReference type="SAM" id="Phobius"/>
    </source>
</evidence>
<gene>
    <name evidence="2" type="ORF">GM668_15425</name>
</gene>
<keyword evidence="1" id="KW-0472">Membrane</keyword>
<dbReference type="InterPro" id="IPR007047">
    <property type="entry name" value="Flp_Fap"/>
</dbReference>
<protein>
    <submittedName>
        <fullName evidence="2">Flp family type IVb pilin</fullName>
    </submittedName>
</protein>